<dbReference type="InterPro" id="IPR000182">
    <property type="entry name" value="GNAT_dom"/>
</dbReference>
<dbReference type="CDD" id="cd04301">
    <property type="entry name" value="NAT_SF"/>
    <property type="match status" value="1"/>
</dbReference>
<proteinExistence type="predicted"/>
<name>A0ABX2KUG5_9PROT</name>
<dbReference type="EMBL" id="WHOR01000018">
    <property type="protein sequence ID" value="NUB18464.1"/>
    <property type="molecule type" value="Genomic_DNA"/>
</dbReference>
<comment type="caution">
    <text evidence="2">The sequence shown here is derived from an EMBL/GenBank/DDBJ whole genome shotgun (WGS) entry which is preliminary data.</text>
</comment>
<dbReference type="Gene3D" id="3.40.630.30">
    <property type="match status" value="1"/>
</dbReference>
<keyword evidence="3" id="KW-1185">Reference proteome</keyword>
<sequence length="179" mass="19374">MPDGSISNPARRRSVAVPIRRLSASEVRQAVDVLQAAHRQTDGSLSDRFDTARLFDHLYDSVFAQSAGQARFFVARPLFSSTIVGMFAYRPTWCSAHGWELAYLAVHPDWQGRGIGADLIQVVLAAVAEEGKAGDFIFVRAARPASFQRFGFSPCMGDPHLMVGKVGALAVAKPVAEGV</sequence>
<dbReference type="Proteomes" id="UP000639419">
    <property type="component" value="Unassembled WGS sequence"/>
</dbReference>
<accession>A0ABX2KUG5</accession>
<organism evidence="2 3">
    <name type="scientific">Azospirillum formosense</name>
    <dbReference type="NCBI Taxonomy" id="861533"/>
    <lineage>
        <taxon>Bacteria</taxon>
        <taxon>Pseudomonadati</taxon>
        <taxon>Pseudomonadota</taxon>
        <taxon>Alphaproteobacteria</taxon>
        <taxon>Rhodospirillales</taxon>
        <taxon>Azospirillaceae</taxon>
        <taxon>Azospirillum</taxon>
    </lineage>
</organism>
<dbReference type="PROSITE" id="PS51186">
    <property type="entry name" value="GNAT"/>
    <property type="match status" value="1"/>
</dbReference>
<reference evidence="2 3" key="1">
    <citation type="submission" date="2019-10" db="EMBL/GenBank/DDBJ databases">
        <title>Genome sequence of Azospirillum formosense CC-Nfb-7.</title>
        <authorList>
            <person name="Ambrosini A."/>
            <person name="Sant'Anna F.H."/>
            <person name="Cassan F.D."/>
            <person name="Souza E.M."/>
            <person name="Passaglia L.M.P."/>
        </authorList>
    </citation>
    <scope>NUCLEOTIDE SEQUENCE [LARGE SCALE GENOMIC DNA]</scope>
    <source>
        <strain evidence="2 3">CC-NFb-7</strain>
    </source>
</reference>
<dbReference type="SUPFAM" id="SSF55729">
    <property type="entry name" value="Acyl-CoA N-acyltransferases (Nat)"/>
    <property type="match status" value="1"/>
</dbReference>
<evidence type="ECO:0000313" key="3">
    <source>
        <dbReference type="Proteomes" id="UP000639419"/>
    </source>
</evidence>
<protein>
    <submittedName>
        <fullName evidence="2">GNAT family N-acetyltransferase</fullName>
    </submittedName>
</protein>
<feature type="domain" description="N-acetyltransferase" evidence="1">
    <location>
        <begin position="17"/>
        <end position="176"/>
    </location>
</feature>
<evidence type="ECO:0000313" key="2">
    <source>
        <dbReference type="EMBL" id="NUB18464.1"/>
    </source>
</evidence>
<dbReference type="Pfam" id="PF13508">
    <property type="entry name" value="Acetyltransf_7"/>
    <property type="match status" value="1"/>
</dbReference>
<dbReference type="RefSeq" id="WP_174437769.1">
    <property type="nucleotide sequence ID" value="NZ_BAABCC010000005.1"/>
</dbReference>
<evidence type="ECO:0000259" key="1">
    <source>
        <dbReference type="PROSITE" id="PS51186"/>
    </source>
</evidence>
<dbReference type="InterPro" id="IPR016181">
    <property type="entry name" value="Acyl_CoA_acyltransferase"/>
</dbReference>
<gene>
    <name evidence="2" type="ORF">GBZ26_04400</name>
</gene>